<dbReference type="InterPro" id="IPR001878">
    <property type="entry name" value="Znf_CCHC"/>
</dbReference>
<protein>
    <recommendedName>
        <fullName evidence="2">CCHC-type domain-containing protein</fullName>
    </recommendedName>
</protein>
<dbReference type="PANTHER" id="PTHR31286:SF99">
    <property type="entry name" value="DUF4283 DOMAIN-CONTAINING PROTEIN"/>
    <property type="match status" value="1"/>
</dbReference>
<dbReference type="PANTHER" id="PTHR31286">
    <property type="entry name" value="GLYCINE-RICH CELL WALL STRUCTURAL PROTEIN 1.8-LIKE"/>
    <property type="match status" value="1"/>
</dbReference>
<keyword evidence="1" id="KW-0862">Zinc</keyword>
<dbReference type="InterPro" id="IPR040256">
    <property type="entry name" value="At4g02000-like"/>
</dbReference>
<keyword evidence="4" id="KW-1185">Reference proteome</keyword>
<reference evidence="3 4" key="1">
    <citation type="submission" date="2014-04" db="EMBL/GenBank/DDBJ databases">
        <authorList>
            <consortium name="International Citrus Genome Consortium"/>
            <person name="Gmitter F."/>
            <person name="Chen C."/>
            <person name="Farmerie W."/>
            <person name="Harkins T."/>
            <person name="Desany B."/>
            <person name="Mohiuddin M."/>
            <person name="Kodira C."/>
            <person name="Borodovsky M."/>
            <person name="Lomsadze A."/>
            <person name="Burns P."/>
            <person name="Jenkins J."/>
            <person name="Prochnik S."/>
            <person name="Shu S."/>
            <person name="Chapman J."/>
            <person name="Pitluck S."/>
            <person name="Schmutz J."/>
            <person name="Rokhsar D."/>
        </authorList>
    </citation>
    <scope>NUCLEOTIDE SEQUENCE</scope>
</reference>
<sequence>MEANAGSAKVVFGMSDEWELEEEDVCCKEDESMPYIAFSQRVHDRLAKPWANSVVVKTLGRNLGYRVISERLKKLWGSTMGFSIIDLANDYYLIDYLTAAAQRGKFARIAVQLDLEKPLVSQFNFEGRVQKVEYENLPLICFCCGKFGHYQEACPDGGVTPVEVELPTSCPDAANRDMVETLEPILENPNVLAPKSKSMKKKQVSQLMRKYPTKKISALSNKSIAENVNPNNHSRGQTSQPHSPTLAMQGMHENLKILTMPEPCATSDVPCSSMHGMHALPNTMVASPIPVHVTLNPLNDSVVSFPNPSLQLPHSRPHHEHLFEGVLAQVCSKEPPDEDGMNSPNIRGGTFGELDSVVAGMRLCLTDEDTSGVSDTFMADDAEAIELF</sequence>
<dbReference type="SUPFAM" id="SSF57756">
    <property type="entry name" value="Retrovirus zinc finger-like domains"/>
    <property type="match status" value="1"/>
</dbReference>
<dbReference type="Proteomes" id="UP000027120">
    <property type="component" value="Unassembled WGS sequence"/>
</dbReference>
<dbReference type="GO" id="GO:0003676">
    <property type="term" value="F:nucleic acid binding"/>
    <property type="evidence" value="ECO:0007669"/>
    <property type="project" value="InterPro"/>
</dbReference>
<evidence type="ECO:0000313" key="3">
    <source>
        <dbReference type="EMBL" id="KDO48997.1"/>
    </source>
</evidence>
<keyword evidence="1" id="KW-0863">Zinc-finger</keyword>
<dbReference type="GO" id="GO:0008270">
    <property type="term" value="F:zinc ion binding"/>
    <property type="evidence" value="ECO:0007669"/>
    <property type="project" value="UniProtKB-KW"/>
</dbReference>
<accession>A0A067ECP9</accession>
<evidence type="ECO:0000256" key="1">
    <source>
        <dbReference type="PROSITE-ProRule" id="PRU00047"/>
    </source>
</evidence>
<feature type="domain" description="CCHC-type" evidence="2">
    <location>
        <begin position="141"/>
        <end position="156"/>
    </location>
</feature>
<name>A0A067ECP9_CITSI</name>
<evidence type="ECO:0000313" key="4">
    <source>
        <dbReference type="Proteomes" id="UP000027120"/>
    </source>
</evidence>
<dbReference type="EMBL" id="KK785124">
    <property type="protein sequence ID" value="KDO48997.1"/>
    <property type="molecule type" value="Genomic_DNA"/>
</dbReference>
<gene>
    <name evidence="3" type="ORF">CISIN_1g046347mg</name>
</gene>
<organism evidence="3 4">
    <name type="scientific">Citrus sinensis</name>
    <name type="common">Sweet orange</name>
    <name type="synonym">Citrus aurantium var. sinensis</name>
    <dbReference type="NCBI Taxonomy" id="2711"/>
    <lineage>
        <taxon>Eukaryota</taxon>
        <taxon>Viridiplantae</taxon>
        <taxon>Streptophyta</taxon>
        <taxon>Embryophyta</taxon>
        <taxon>Tracheophyta</taxon>
        <taxon>Spermatophyta</taxon>
        <taxon>Magnoliopsida</taxon>
        <taxon>eudicotyledons</taxon>
        <taxon>Gunneridae</taxon>
        <taxon>Pentapetalae</taxon>
        <taxon>rosids</taxon>
        <taxon>malvids</taxon>
        <taxon>Sapindales</taxon>
        <taxon>Rutaceae</taxon>
        <taxon>Aurantioideae</taxon>
        <taxon>Citrus</taxon>
    </lineage>
</organism>
<dbReference type="PROSITE" id="PS50158">
    <property type="entry name" value="ZF_CCHC"/>
    <property type="match status" value="1"/>
</dbReference>
<proteinExistence type="predicted"/>
<dbReference type="InterPro" id="IPR036875">
    <property type="entry name" value="Znf_CCHC_sf"/>
</dbReference>
<evidence type="ECO:0000259" key="2">
    <source>
        <dbReference type="PROSITE" id="PS50158"/>
    </source>
</evidence>
<keyword evidence="1" id="KW-0479">Metal-binding</keyword>
<dbReference type="AlphaFoldDB" id="A0A067ECP9"/>
<dbReference type="STRING" id="2711.A0A067ECP9"/>